<keyword evidence="2" id="KW-0489">Methyltransferase</keyword>
<comment type="caution">
    <text evidence="2">The sequence shown here is derived from an EMBL/GenBank/DDBJ whole genome shotgun (WGS) entry which is preliminary data.</text>
</comment>
<dbReference type="GO" id="GO:0032259">
    <property type="term" value="P:methylation"/>
    <property type="evidence" value="ECO:0007669"/>
    <property type="project" value="UniProtKB-KW"/>
</dbReference>
<dbReference type="Gene3D" id="3.40.50.720">
    <property type="entry name" value="NAD(P)-binding Rossmann-like Domain"/>
    <property type="match status" value="1"/>
</dbReference>
<gene>
    <name evidence="2" type="ORF">BROSI_A3899</name>
</gene>
<dbReference type="EMBL" id="BAFN01000001">
    <property type="protein sequence ID" value="GAN35348.1"/>
    <property type="molecule type" value="Genomic_DNA"/>
</dbReference>
<evidence type="ECO:0000313" key="2">
    <source>
        <dbReference type="EMBL" id="GAN35348.1"/>
    </source>
</evidence>
<evidence type="ECO:0000259" key="1">
    <source>
        <dbReference type="Pfam" id="PF08484"/>
    </source>
</evidence>
<dbReference type="Gene3D" id="3.40.50.150">
    <property type="entry name" value="Vaccinia Virus protein VP39"/>
    <property type="match status" value="1"/>
</dbReference>
<dbReference type="GO" id="GO:0008168">
    <property type="term" value="F:methyltransferase activity"/>
    <property type="evidence" value="ECO:0007669"/>
    <property type="project" value="UniProtKB-KW"/>
</dbReference>
<proteinExistence type="predicted"/>
<dbReference type="Pfam" id="PF13489">
    <property type="entry name" value="Methyltransf_23"/>
    <property type="match status" value="1"/>
</dbReference>
<name>A0ABQ0K2Q9_9BACT</name>
<feature type="domain" description="C-methyltransferase" evidence="1">
    <location>
        <begin position="296"/>
        <end position="398"/>
    </location>
</feature>
<sequence>MKQSVQSKSAMPEVSVLEEVFCPCCNSKGVSVFYKQKNVPVHSVLLMPTREVAMSYPTGQIALGFCQNCGFIFNISFDPDVHEYSSRYEETQGFSSTFNAFHRRLAAYLIERYNLYNKTIIEVGCGKGEFLTMLCEMGENCGVGFDPGYINERNSSLAQDRITFIKDFYSEKHTGYHADFVCCKMTLEHIHRTADFVNTVRRSIGNRLDTIVFFQVPDVTRVLRELAFWDIYYEHCSYFSMGSLARLFRKCSFDVTDIWKDYGEQYLMIEARPCEGKQTSSLPREDDIKDLANDVAYFAKNYRNKLDTWKHYFQKIKHNKQRTVIWGSGSKGVAFLTTLCIQDEIEFAVDINPYKHDMYMPGTGQKIVGPDFLQTYKPDIVIAMNPIYGEEIRQDLNRMGLSAELVTV</sequence>
<keyword evidence="2" id="KW-0808">Transferase</keyword>
<dbReference type="InterPro" id="IPR013691">
    <property type="entry name" value="MeTrfase_14"/>
</dbReference>
<dbReference type="Pfam" id="PF08484">
    <property type="entry name" value="Methyltransf_14"/>
    <property type="match status" value="1"/>
</dbReference>
<dbReference type="RefSeq" id="WP_082059324.1">
    <property type="nucleotide sequence ID" value="NZ_BAFN01000001.1"/>
</dbReference>
<protein>
    <submittedName>
        <fullName evidence="2">SAM-dependent methyltransferases</fullName>
    </submittedName>
</protein>
<dbReference type="InterPro" id="IPR029063">
    <property type="entry name" value="SAM-dependent_MTases_sf"/>
</dbReference>
<reference evidence="3" key="1">
    <citation type="journal article" date="2015" name="Genome Announc.">
        <title>Draft Genome Sequence of an Anaerobic Ammonium-Oxidizing Bacterium, "Candidatus Brocadia sinica".</title>
        <authorList>
            <person name="Oshiki M."/>
            <person name="Shinyako-Hata K."/>
            <person name="Satoh H."/>
            <person name="Okabe S."/>
        </authorList>
    </citation>
    <scope>NUCLEOTIDE SEQUENCE [LARGE SCALE GENOMIC DNA]</scope>
    <source>
        <strain evidence="3">JPN1</strain>
    </source>
</reference>
<accession>A0ABQ0K2Q9</accession>
<keyword evidence="3" id="KW-1185">Reference proteome</keyword>
<dbReference type="SUPFAM" id="SSF53335">
    <property type="entry name" value="S-adenosyl-L-methionine-dependent methyltransferases"/>
    <property type="match status" value="1"/>
</dbReference>
<evidence type="ECO:0000313" key="3">
    <source>
        <dbReference type="Proteomes" id="UP000032309"/>
    </source>
</evidence>
<organism evidence="2 3">
    <name type="scientific">Candidatus Brocadia sinica JPN1</name>
    <dbReference type="NCBI Taxonomy" id="1197129"/>
    <lineage>
        <taxon>Bacteria</taxon>
        <taxon>Pseudomonadati</taxon>
        <taxon>Planctomycetota</taxon>
        <taxon>Candidatus Brocadiia</taxon>
        <taxon>Candidatus Brocadiales</taxon>
        <taxon>Candidatus Brocadiaceae</taxon>
        <taxon>Candidatus Brocadia</taxon>
    </lineage>
</organism>
<dbReference type="Proteomes" id="UP000032309">
    <property type="component" value="Unassembled WGS sequence"/>
</dbReference>